<comment type="caution">
    <text evidence="2">The sequence shown here is derived from an EMBL/GenBank/DDBJ whole genome shotgun (WGS) entry which is preliminary data.</text>
</comment>
<organism evidence="2 3">
    <name type="scientific">Rubroshorea leprosula</name>
    <dbReference type="NCBI Taxonomy" id="152421"/>
    <lineage>
        <taxon>Eukaryota</taxon>
        <taxon>Viridiplantae</taxon>
        <taxon>Streptophyta</taxon>
        <taxon>Embryophyta</taxon>
        <taxon>Tracheophyta</taxon>
        <taxon>Spermatophyta</taxon>
        <taxon>Magnoliopsida</taxon>
        <taxon>eudicotyledons</taxon>
        <taxon>Gunneridae</taxon>
        <taxon>Pentapetalae</taxon>
        <taxon>rosids</taxon>
        <taxon>malvids</taxon>
        <taxon>Malvales</taxon>
        <taxon>Dipterocarpaceae</taxon>
        <taxon>Rubroshorea</taxon>
    </lineage>
</organism>
<evidence type="ECO:0000313" key="3">
    <source>
        <dbReference type="Proteomes" id="UP001054252"/>
    </source>
</evidence>
<name>A0AAV5KJ25_9ROSI</name>
<protein>
    <submittedName>
        <fullName evidence="2">Uncharacterized protein</fullName>
    </submittedName>
</protein>
<dbReference type="EMBL" id="BPVZ01000066">
    <property type="protein sequence ID" value="GKV24524.1"/>
    <property type="molecule type" value="Genomic_DNA"/>
</dbReference>
<gene>
    <name evidence="2" type="ORF">SLEP1_g34127</name>
</gene>
<evidence type="ECO:0000256" key="1">
    <source>
        <dbReference type="SAM" id="MobiDB-lite"/>
    </source>
</evidence>
<sequence>MALSATVRGSSDGTGNPDVLQRPPQAPLHAPSVGALAGDGAWSGSSQPFRQMGGSAEAIPRQVAPKCQGSQ</sequence>
<proteinExistence type="predicted"/>
<keyword evidence="3" id="KW-1185">Reference proteome</keyword>
<dbReference type="AlphaFoldDB" id="A0AAV5KJ25"/>
<dbReference type="Proteomes" id="UP001054252">
    <property type="component" value="Unassembled WGS sequence"/>
</dbReference>
<evidence type="ECO:0000313" key="2">
    <source>
        <dbReference type="EMBL" id="GKV24524.1"/>
    </source>
</evidence>
<reference evidence="2 3" key="1">
    <citation type="journal article" date="2021" name="Commun. Biol.">
        <title>The genome of Shorea leprosula (Dipterocarpaceae) highlights the ecological relevance of drought in aseasonal tropical rainforests.</title>
        <authorList>
            <person name="Ng K.K.S."/>
            <person name="Kobayashi M.J."/>
            <person name="Fawcett J.A."/>
            <person name="Hatakeyama M."/>
            <person name="Paape T."/>
            <person name="Ng C.H."/>
            <person name="Ang C.C."/>
            <person name="Tnah L.H."/>
            <person name="Lee C.T."/>
            <person name="Nishiyama T."/>
            <person name="Sese J."/>
            <person name="O'Brien M.J."/>
            <person name="Copetti D."/>
            <person name="Mohd Noor M.I."/>
            <person name="Ong R.C."/>
            <person name="Putra M."/>
            <person name="Sireger I.Z."/>
            <person name="Indrioko S."/>
            <person name="Kosugi Y."/>
            <person name="Izuno A."/>
            <person name="Isagi Y."/>
            <person name="Lee S.L."/>
            <person name="Shimizu K.K."/>
        </authorList>
    </citation>
    <scope>NUCLEOTIDE SEQUENCE [LARGE SCALE GENOMIC DNA]</scope>
    <source>
        <strain evidence="2">214</strain>
    </source>
</reference>
<accession>A0AAV5KJ25</accession>
<feature type="region of interest" description="Disordered" evidence="1">
    <location>
        <begin position="1"/>
        <end position="71"/>
    </location>
</feature>